<dbReference type="OrthoDB" id="7658888at2"/>
<dbReference type="EMBL" id="QLMG01000020">
    <property type="protein sequence ID" value="RAK16499.1"/>
    <property type="molecule type" value="Genomic_DNA"/>
</dbReference>
<protein>
    <recommendedName>
        <fullName evidence="4">DUF4177 domain-containing protein</fullName>
    </recommendedName>
</protein>
<feature type="compositionally biased region" description="Low complexity" evidence="1">
    <location>
        <begin position="99"/>
        <end position="109"/>
    </location>
</feature>
<feature type="region of interest" description="Disordered" evidence="1">
    <location>
        <begin position="99"/>
        <end position="156"/>
    </location>
</feature>
<dbReference type="RefSeq" id="WP_111550476.1">
    <property type="nucleotide sequence ID" value="NZ_LIGK01000014.1"/>
</dbReference>
<organism evidence="2 3">
    <name type="scientific">Salipiger aestuarii</name>
    <dbReference type="NCBI Taxonomy" id="568098"/>
    <lineage>
        <taxon>Bacteria</taxon>
        <taxon>Pseudomonadati</taxon>
        <taxon>Pseudomonadota</taxon>
        <taxon>Alphaproteobacteria</taxon>
        <taxon>Rhodobacterales</taxon>
        <taxon>Roseobacteraceae</taxon>
        <taxon>Salipiger</taxon>
    </lineage>
</organism>
<proteinExistence type="predicted"/>
<name>A0A327YDF9_9RHOB</name>
<evidence type="ECO:0008006" key="4">
    <source>
        <dbReference type="Google" id="ProtNLM"/>
    </source>
</evidence>
<gene>
    <name evidence="2" type="ORF">ATI53_102035</name>
</gene>
<accession>A0A327YDF9</accession>
<dbReference type="Proteomes" id="UP000249165">
    <property type="component" value="Unassembled WGS sequence"/>
</dbReference>
<keyword evidence="3" id="KW-1185">Reference proteome</keyword>
<comment type="caution">
    <text evidence="2">The sequence shown here is derived from an EMBL/GenBank/DDBJ whole genome shotgun (WGS) entry which is preliminary data.</text>
</comment>
<feature type="compositionally biased region" description="Pro residues" evidence="1">
    <location>
        <begin position="113"/>
        <end position="122"/>
    </location>
</feature>
<evidence type="ECO:0000313" key="3">
    <source>
        <dbReference type="Proteomes" id="UP000249165"/>
    </source>
</evidence>
<reference evidence="2 3" key="1">
    <citation type="submission" date="2018-06" db="EMBL/GenBank/DDBJ databases">
        <title>Genomic Encyclopedia of Archaeal and Bacterial Type Strains, Phase II (KMG-II): from individual species to whole genera.</title>
        <authorList>
            <person name="Goeker M."/>
        </authorList>
    </citation>
    <scope>NUCLEOTIDE SEQUENCE [LARGE SCALE GENOMIC DNA]</scope>
    <source>
        <strain evidence="2 3">DSM 22011</strain>
    </source>
</reference>
<evidence type="ECO:0000256" key="1">
    <source>
        <dbReference type="SAM" id="MobiDB-lite"/>
    </source>
</evidence>
<sequence>MTSYEYKVVPAPQKGEKARGIKTAEGRFACAIERAMNDMAADGWEYLRSETLPSEERSGLTSSTSVWRNLLVFRRARMEGTEAESAVAEGTAALEGRRLASAADLARSSQMAPPVPGPLRPDPAPRRDAGSDPHTAGEGAADTEAPATDDKHPAGG</sequence>
<dbReference type="AlphaFoldDB" id="A0A327YDF9"/>
<evidence type="ECO:0000313" key="2">
    <source>
        <dbReference type="EMBL" id="RAK16499.1"/>
    </source>
</evidence>